<feature type="non-terminal residue" evidence="1">
    <location>
        <position position="89"/>
    </location>
</feature>
<dbReference type="EMBL" id="JAHWGI010001427">
    <property type="protein sequence ID" value="KAK3931627.1"/>
    <property type="molecule type" value="Genomic_DNA"/>
</dbReference>
<gene>
    <name evidence="1" type="ORF">KUF71_007442</name>
</gene>
<reference evidence="1" key="2">
    <citation type="journal article" date="2023" name="BMC Genomics">
        <title>Pest status, molecular evolution, and epigenetic factors derived from the genome assembly of Frankliniella fusca, a thysanopteran phytovirus vector.</title>
        <authorList>
            <person name="Catto M.A."/>
            <person name="Labadie P.E."/>
            <person name="Jacobson A.L."/>
            <person name="Kennedy G.G."/>
            <person name="Srinivasan R."/>
            <person name="Hunt B.G."/>
        </authorList>
    </citation>
    <scope>NUCLEOTIDE SEQUENCE</scope>
    <source>
        <strain evidence="1">PL_HMW_Pooled</strain>
    </source>
</reference>
<keyword evidence="2" id="KW-1185">Reference proteome</keyword>
<name>A0AAE1LVP2_9NEOP</name>
<organism evidence="1 2">
    <name type="scientific">Frankliniella fusca</name>
    <dbReference type="NCBI Taxonomy" id="407009"/>
    <lineage>
        <taxon>Eukaryota</taxon>
        <taxon>Metazoa</taxon>
        <taxon>Ecdysozoa</taxon>
        <taxon>Arthropoda</taxon>
        <taxon>Hexapoda</taxon>
        <taxon>Insecta</taxon>
        <taxon>Pterygota</taxon>
        <taxon>Neoptera</taxon>
        <taxon>Paraneoptera</taxon>
        <taxon>Thysanoptera</taxon>
        <taxon>Terebrantia</taxon>
        <taxon>Thripoidea</taxon>
        <taxon>Thripidae</taxon>
        <taxon>Frankliniella</taxon>
    </lineage>
</organism>
<evidence type="ECO:0000313" key="2">
    <source>
        <dbReference type="Proteomes" id="UP001219518"/>
    </source>
</evidence>
<evidence type="ECO:0000313" key="1">
    <source>
        <dbReference type="EMBL" id="KAK3931627.1"/>
    </source>
</evidence>
<reference evidence="1" key="1">
    <citation type="submission" date="2021-07" db="EMBL/GenBank/DDBJ databases">
        <authorList>
            <person name="Catto M.A."/>
            <person name="Jacobson A."/>
            <person name="Kennedy G."/>
            <person name="Labadie P."/>
            <person name="Hunt B.G."/>
            <person name="Srinivasan R."/>
        </authorList>
    </citation>
    <scope>NUCLEOTIDE SEQUENCE</scope>
    <source>
        <strain evidence="1">PL_HMW_Pooled</strain>
        <tissue evidence="1">Head</tissue>
    </source>
</reference>
<dbReference type="Proteomes" id="UP001219518">
    <property type="component" value="Unassembled WGS sequence"/>
</dbReference>
<accession>A0AAE1LVP2</accession>
<protein>
    <submittedName>
        <fullName evidence="1">4-hydroxybenzoate polyprenyltransferase, mitochondrial</fullName>
    </submittedName>
</protein>
<dbReference type="AlphaFoldDB" id="A0AAE1LVP2"/>
<comment type="caution">
    <text evidence="1">The sequence shown here is derived from an EMBL/GenBank/DDBJ whole genome shotgun (WGS) entry which is preliminary data.</text>
</comment>
<proteinExistence type="predicted"/>
<sequence length="89" mass="10316">MPVDIIVLLCSSKLWFTKDLSVPALPPIRSRQQELPSVRFSSSAPHPLQFSSSQRRARLSMNIVVYGSYFRYRYIEYLEFVPGDVIVHK</sequence>